<proteinExistence type="predicted"/>
<dbReference type="EMBL" id="JADTFC010000098">
    <property type="protein sequence ID" value="MBG6291077.1"/>
    <property type="molecule type" value="Genomic_DNA"/>
</dbReference>
<gene>
    <name evidence="2" type="ORF">I5I61_26780</name>
</gene>
<sequence length="124" mass="13431">MTMHDIKSNLYPCAHCAGSGTCRNGEQQLSCAVCVKENELKGKSFAGLPCMVCGGIGQAEPKTERINKRIPAIVGFIVIFMLLAGVLMCGITQSRYFSEVLAFSGPLIGSVLAYYYSTQRHSMN</sequence>
<keyword evidence="3" id="KW-1185">Reference proteome</keyword>
<evidence type="ECO:0000313" key="2">
    <source>
        <dbReference type="EMBL" id="MBG6291077.1"/>
    </source>
</evidence>
<evidence type="ECO:0000313" key="3">
    <source>
        <dbReference type="Proteomes" id="UP000608450"/>
    </source>
</evidence>
<name>A0ABS0KUI0_PSENT</name>
<evidence type="ECO:0000256" key="1">
    <source>
        <dbReference type="SAM" id="Phobius"/>
    </source>
</evidence>
<keyword evidence="1" id="KW-0812">Transmembrane</keyword>
<protein>
    <submittedName>
        <fullName evidence="2">Molecular chaperone DnaJ</fullName>
    </submittedName>
</protein>
<accession>A0ABS0KUI0</accession>
<organism evidence="2 3">
    <name type="scientific">Pseudomonas nitroreducens</name>
    <dbReference type="NCBI Taxonomy" id="46680"/>
    <lineage>
        <taxon>Bacteria</taxon>
        <taxon>Pseudomonadati</taxon>
        <taxon>Pseudomonadota</taxon>
        <taxon>Gammaproteobacteria</taxon>
        <taxon>Pseudomonadales</taxon>
        <taxon>Pseudomonadaceae</taxon>
        <taxon>Pseudomonas</taxon>
    </lineage>
</organism>
<keyword evidence="1" id="KW-0472">Membrane</keyword>
<feature type="transmembrane region" description="Helical" evidence="1">
    <location>
        <begin position="100"/>
        <end position="117"/>
    </location>
</feature>
<keyword evidence="1" id="KW-1133">Transmembrane helix</keyword>
<feature type="transmembrane region" description="Helical" evidence="1">
    <location>
        <begin position="72"/>
        <end position="94"/>
    </location>
</feature>
<dbReference type="Proteomes" id="UP000608450">
    <property type="component" value="Unassembled WGS sequence"/>
</dbReference>
<reference evidence="2 3" key="1">
    <citation type="submission" date="2020-11" db="EMBL/GenBank/DDBJ databases">
        <title>Enhanced detection system for hospital associated transmission using whole genome sequencing surveillance.</title>
        <authorList>
            <person name="Harrison L.H."/>
            <person name="Van Tyne D."/>
            <person name="Marsh J.W."/>
            <person name="Griffith M.P."/>
            <person name="Snyder D.J."/>
            <person name="Cooper V.S."/>
            <person name="Mustapha M."/>
        </authorList>
    </citation>
    <scope>NUCLEOTIDE SEQUENCE [LARGE SCALE GENOMIC DNA]</scope>
    <source>
        <strain evidence="2 3">PSA00705</strain>
    </source>
</reference>
<comment type="caution">
    <text evidence="2">The sequence shown here is derived from an EMBL/GenBank/DDBJ whole genome shotgun (WGS) entry which is preliminary data.</text>
</comment>